<dbReference type="SUPFAM" id="SSF50985">
    <property type="entry name" value="RCC1/BLIP-II"/>
    <property type="match status" value="1"/>
</dbReference>
<organism evidence="3">
    <name type="scientific">Mus musculus</name>
    <name type="common">Mouse</name>
    <dbReference type="NCBI Taxonomy" id="10090"/>
    <lineage>
        <taxon>Eukaryota</taxon>
        <taxon>Metazoa</taxon>
        <taxon>Chordata</taxon>
        <taxon>Craniata</taxon>
        <taxon>Vertebrata</taxon>
        <taxon>Euteleostomi</taxon>
        <taxon>Mammalia</taxon>
        <taxon>Eutheria</taxon>
        <taxon>Euarchontoglires</taxon>
        <taxon>Glires</taxon>
        <taxon>Rodentia</taxon>
        <taxon>Myomorpha</taxon>
        <taxon>Muroidea</taxon>
        <taxon>Muridae</taxon>
        <taxon>Murinae</taxon>
        <taxon>Mus</taxon>
        <taxon>Mus</taxon>
    </lineage>
</organism>
<reference evidence="3" key="2">
    <citation type="journal article" date="2000" name="Genome Res.">
        <title>Normalization and subtraction of cap-trapper-selected cDNAs to prepare full-length cDNA libraries for rapid discovery of new genes.</title>
        <authorList>
            <person name="Carninci P."/>
            <person name="Shibata Y."/>
            <person name="Hayatsu N."/>
            <person name="Sugahara Y."/>
            <person name="Shibata K."/>
            <person name="Itoh M."/>
            <person name="Konno H."/>
            <person name="Okazaki Y."/>
            <person name="Muramatsu M."/>
            <person name="Hayashizaki Y."/>
        </authorList>
    </citation>
    <scope>NUCLEOTIDE SEQUENCE</scope>
    <source>
        <strain evidence="3">C57BL/6J</strain>
        <tissue evidence="3">Head</tissue>
    </source>
</reference>
<proteinExistence type="evidence at transcript level"/>
<dbReference type="AlphaFoldDB" id="Q9D3M1"/>
<feature type="repeat" description="RCC1" evidence="2">
    <location>
        <begin position="94"/>
        <end position="146"/>
    </location>
</feature>
<reference evidence="3" key="7">
    <citation type="journal article" date="2005" name="Science">
        <title>The Transcriptional Landscape of the Mammalian Genome.</title>
        <authorList>
            <consortium name="The FANTOM Consortium"/>
            <consortium name="Riken Genome Exploration Research Group and Genome Science Group (Genome Network Project Core Group)"/>
        </authorList>
    </citation>
    <scope>NUCLEOTIDE SEQUENCE</scope>
    <source>
        <strain evidence="3">C57BL/6J</strain>
        <tissue evidence="3">Head</tissue>
    </source>
</reference>
<dbReference type="PANTHER" id="PTHR22872">
    <property type="entry name" value="BTK-BINDING PROTEIN-RELATED"/>
    <property type="match status" value="1"/>
</dbReference>
<name>Q9D3M1_MOUSE</name>
<dbReference type="MGI" id="MGI:1918580">
    <property type="gene designation" value="Rcbtb1"/>
</dbReference>
<dbReference type="RefSeq" id="NP_001347540.1">
    <property type="nucleotide sequence ID" value="NM_001360611.1"/>
</dbReference>
<dbReference type="EMBL" id="AK017287">
    <property type="protein sequence ID" value="BAB30673.1"/>
    <property type="molecule type" value="mRNA"/>
</dbReference>
<dbReference type="PANTHER" id="PTHR22872:SF4">
    <property type="entry name" value="RCC1 AND BTB DOMAIN-CONTAINING PROTEIN 1 ISOFORM X1"/>
    <property type="match status" value="1"/>
</dbReference>
<reference evidence="3" key="3">
    <citation type="journal article" date="2000" name="Genome Res.">
        <title>RIKEN integrated sequence analysis (RISA) system--384-format sequencing pipeline with 384 multicapillary sequencer.</title>
        <authorList>
            <person name="Shibata K."/>
            <person name="Itoh M."/>
            <person name="Aizawa K."/>
            <person name="Nagaoka S."/>
            <person name="Sasaki N."/>
            <person name="Carninci P."/>
            <person name="Konno H."/>
            <person name="Akiyama J."/>
            <person name="Nishi K."/>
            <person name="Kitsunai T."/>
            <person name="Tashiro H."/>
            <person name="Itoh M."/>
            <person name="Sumi N."/>
            <person name="Ishii Y."/>
            <person name="Nakamura S."/>
            <person name="Hazama M."/>
            <person name="Nishine T."/>
            <person name="Harada A."/>
            <person name="Yamamoto R."/>
            <person name="Matsumoto H."/>
            <person name="Sakaguchi S."/>
            <person name="Ikegami T."/>
            <person name="Kashiwagi K."/>
            <person name="Fujiwake S."/>
            <person name="Inoue K."/>
            <person name="Togawa Y."/>
            <person name="Izawa M."/>
            <person name="Ohara E."/>
            <person name="Watahiki M."/>
            <person name="Yoneda Y."/>
            <person name="Ishikawa T."/>
            <person name="Ozawa K."/>
            <person name="Tanaka T."/>
            <person name="Matsuura S."/>
            <person name="Kawai J."/>
            <person name="Okazaki Y."/>
            <person name="Muramatsu M."/>
            <person name="Inoue Y."/>
            <person name="Kira A."/>
            <person name="Hayashizaki Y."/>
        </authorList>
    </citation>
    <scope>NUCLEOTIDE SEQUENCE</scope>
    <source>
        <strain evidence="3">C57BL/6J</strain>
        <tissue evidence="3">Head</tissue>
    </source>
</reference>
<dbReference type="PROSITE" id="PS50012">
    <property type="entry name" value="RCC1_3"/>
    <property type="match status" value="2"/>
</dbReference>
<dbReference type="GeneID" id="71330"/>
<dbReference type="Pfam" id="PF00415">
    <property type="entry name" value="RCC1"/>
    <property type="match status" value="2"/>
</dbReference>
<sequence length="168" mass="18033">MVDVGKWPIFTLLSPQEAGSIRKACVFGTSANEAIYVTDNDEVFVFGLNYSNCLGTGDNQSTLVPKKLEALCGKKIKSLSYGSGPHVLLTTEDGVVYAWGHNGYSQLGNGTTNQGIAPVQVCTNLLIKQVIEVACGSHHSMALAADGERCQRGEESLSWLTDLHLRTS</sequence>
<dbReference type="InterPro" id="IPR051625">
    <property type="entry name" value="Signaling_Regulatory_Domain"/>
</dbReference>
<dbReference type="CTD" id="55213"/>
<evidence type="ECO:0008006" key="5">
    <source>
        <dbReference type="Google" id="ProtNLM"/>
    </source>
</evidence>
<reference evidence="3" key="1">
    <citation type="journal article" date="1999" name="Methods Enzymol.">
        <title>High-efficiency full-length cDNA cloning.</title>
        <authorList>
            <person name="Carninci P."/>
            <person name="Hayashizaki Y."/>
        </authorList>
    </citation>
    <scope>NUCLEOTIDE SEQUENCE</scope>
    <source>
        <strain evidence="3">C57BL/6J</strain>
        <tissue evidence="3">Head</tissue>
    </source>
</reference>
<accession>Q9D3M1</accession>
<evidence type="ECO:0000256" key="2">
    <source>
        <dbReference type="PROSITE-ProRule" id="PRU00235"/>
    </source>
</evidence>
<evidence type="ECO:0000313" key="3">
    <source>
        <dbReference type="EMBL" id="BAB30673.1"/>
    </source>
</evidence>
<dbReference type="AGR" id="MGI:1918580"/>
<reference evidence="3" key="5">
    <citation type="journal article" date="2001" name="Nature">
        <title>Functional annotation of a full-length mouse cDNA collection.</title>
        <authorList>
            <consortium name="The RIKEN Genome Exploration Research Group Phase II Team and the FANTOM Consortium"/>
        </authorList>
    </citation>
    <scope>NUCLEOTIDE SEQUENCE</scope>
    <source>
        <strain evidence="3">C57BL/6J</strain>
        <tissue evidence="3">Head</tissue>
    </source>
</reference>
<dbReference type="InterPro" id="IPR009091">
    <property type="entry name" value="RCC1/BLIP-II"/>
</dbReference>
<keyword evidence="1" id="KW-0677">Repeat</keyword>
<reference evidence="3" key="4">
    <citation type="submission" date="2000-07" db="EMBL/GenBank/DDBJ databases">
        <authorList>
            <person name="Adachi J."/>
            <person name="Aizawa K."/>
            <person name="Akahira S."/>
            <person name="Akimura T."/>
            <person name="Arai A."/>
            <person name="Aono H."/>
            <person name="Arakawa T."/>
            <person name="Bono H."/>
            <person name="Carninci P."/>
            <person name="Fukuda S."/>
            <person name="Fukunishi Y."/>
            <person name="Furuno M."/>
            <person name="Hanagaki T."/>
            <person name="Hara A."/>
            <person name="Hayatsu N."/>
            <person name="Hiramoto K."/>
            <person name="Hiraoka T."/>
            <person name="Hori F."/>
            <person name="Imotani K."/>
            <person name="Ishii Y."/>
            <person name="Itoh M."/>
            <person name="Izawa M."/>
            <person name="Kasukawa T."/>
            <person name="Kato H."/>
            <person name="Kawai J."/>
            <person name="Kojima Y."/>
            <person name="Konno H."/>
            <person name="Kouda M."/>
            <person name="Koya S."/>
            <person name="Kurihara C."/>
            <person name="Matsuyama T."/>
            <person name="Miyazaki A."/>
            <person name="Nishi K."/>
            <person name="Nomura K."/>
            <person name="Numazaki R."/>
            <person name="Ohno M."/>
            <person name="Okazaki Y."/>
            <person name="Okido T."/>
            <person name="Owa C."/>
            <person name="Saito H."/>
            <person name="Saito R."/>
            <person name="Sakai C."/>
            <person name="Sakai K."/>
            <person name="Sano H."/>
            <person name="Sasaki D."/>
            <person name="Shibata K."/>
            <person name="Shibata Y."/>
            <person name="Shinagawa A."/>
            <person name="Shiraki T."/>
            <person name="Sogabe Y."/>
            <person name="Suzuki H."/>
            <person name="Tagami M."/>
            <person name="Tagawa A."/>
            <person name="Takahashi F."/>
            <person name="Tanaka T."/>
            <person name="Tejima Y."/>
            <person name="Toya T."/>
            <person name="Yamamura T."/>
            <person name="Yasunishi A."/>
            <person name="Yoshida K."/>
            <person name="Yoshino M."/>
            <person name="Muramatsu M."/>
            <person name="Hayashizaki Y."/>
        </authorList>
    </citation>
    <scope>NUCLEOTIDE SEQUENCE</scope>
    <source>
        <strain evidence="3">C57BL/6J</strain>
        <tissue evidence="3">Head</tissue>
    </source>
</reference>
<dbReference type="InterPro" id="IPR000408">
    <property type="entry name" value="Reg_chr_condens"/>
</dbReference>
<reference evidence="3" key="6">
    <citation type="journal article" date="2002" name="Nature">
        <title>Analysis of the mouse transcriptome based on functional annotation of 60,770 full-length cDNAs.</title>
        <authorList>
            <consortium name="The FANTOM Consortium and the RIKEN Genome Exploration Research Group Phase I and II Team"/>
        </authorList>
    </citation>
    <scope>NUCLEOTIDE SEQUENCE</scope>
    <source>
        <strain evidence="3">C57BL/6J</strain>
        <tissue evidence="3">Head</tissue>
    </source>
</reference>
<protein>
    <recommendedName>
        <fullName evidence="5">RCC1 and BTB domain-containing protein 1</fullName>
    </recommendedName>
</protein>
<feature type="repeat" description="RCC1" evidence="2">
    <location>
        <begin position="41"/>
        <end position="92"/>
    </location>
</feature>
<reference evidence="3" key="8">
    <citation type="journal article" date="2005" name="Science">
        <title>Antisense Transcription in the Mammalian Transcriptome.</title>
        <authorList>
            <consortium name="RIKEN Genome Exploration Research Group and Genome Science Group (Genome Network Project Core Group) and the FANTOM Consortium"/>
        </authorList>
    </citation>
    <scope>NUCLEOTIDE SEQUENCE</scope>
    <source>
        <strain evidence="3">C57BL/6J</strain>
        <tissue evidence="3">Head</tissue>
    </source>
</reference>
<dbReference type="PROSITE" id="PS00626">
    <property type="entry name" value="RCC1_2"/>
    <property type="match status" value="1"/>
</dbReference>
<evidence type="ECO:0000313" key="4">
    <source>
        <dbReference type="MGI" id="MGI:1918580"/>
    </source>
</evidence>
<gene>
    <name evidence="4" type="primary">Rcbtb1</name>
</gene>
<evidence type="ECO:0000256" key="1">
    <source>
        <dbReference type="ARBA" id="ARBA00022737"/>
    </source>
</evidence>
<dbReference type="Gene3D" id="2.130.10.30">
    <property type="entry name" value="Regulator of chromosome condensation 1/beta-lactamase-inhibitor protein II"/>
    <property type="match status" value="1"/>
</dbReference>